<accession>A0ABN9R481</accession>
<feature type="non-terminal residue" evidence="2">
    <location>
        <position position="175"/>
    </location>
</feature>
<dbReference type="EMBL" id="CAUYUJ010005312">
    <property type="protein sequence ID" value="CAK0813161.1"/>
    <property type="molecule type" value="Genomic_DNA"/>
</dbReference>
<evidence type="ECO:0000313" key="3">
    <source>
        <dbReference type="Proteomes" id="UP001189429"/>
    </source>
</evidence>
<feature type="compositionally biased region" description="Basic and acidic residues" evidence="1">
    <location>
        <begin position="1"/>
        <end position="10"/>
    </location>
</feature>
<name>A0ABN9R481_9DINO</name>
<feature type="compositionally biased region" description="Low complexity" evidence="1">
    <location>
        <begin position="21"/>
        <end position="35"/>
    </location>
</feature>
<keyword evidence="3" id="KW-1185">Reference proteome</keyword>
<sequence length="175" mass="17828">RLNHAVEAEHGGVVPRGDVQAVHAPPLAAAGVPPGQDRWRTPSRHGRGVPPVRGYAGGRPPGRHGRGGPGPELPGAAARPGSLHHGAGPREAAGSRRGGVPGGRAGAGPRQGWRQCPGPTPRLASKDRADVGERAAEQLGNESLTRNRGGRPCGGVHRPPRAAGEHRRGAPASRG</sequence>
<evidence type="ECO:0000256" key="1">
    <source>
        <dbReference type="SAM" id="MobiDB-lite"/>
    </source>
</evidence>
<gene>
    <name evidence="2" type="ORF">PCOR1329_LOCUS17175</name>
</gene>
<comment type="caution">
    <text evidence="2">The sequence shown here is derived from an EMBL/GenBank/DDBJ whole genome shotgun (WGS) entry which is preliminary data.</text>
</comment>
<feature type="compositionally biased region" description="Basic and acidic residues" evidence="1">
    <location>
        <begin position="124"/>
        <end position="136"/>
    </location>
</feature>
<feature type="compositionally biased region" description="Gly residues" evidence="1">
    <location>
        <begin position="96"/>
        <end position="106"/>
    </location>
</feature>
<dbReference type="Proteomes" id="UP001189429">
    <property type="component" value="Unassembled WGS sequence"/>
</dbReference>
<feature type="region of interest" description="Disordered" evidence="1">
    <location>
        <begin position="1"/>
        <end position="175"/>
    </location>
</feature>
<organism evidence="2 3">
    <name type="scientific">Prorocentrum cordatum</name>
    <dbReference type="NCBI Taxonomy" id="2364126"/>
    <lineage>
        <taxon>Eukaryota</taxon>
        <taxon>Sar</taxon>
        <taxon>Alveolata</taxon>
        <taxon>Dinophyceae</taxon>
        <taxon>Prorocentrales</taxon>
        <taxon>Prorocentraceae</taxon>
        <taxon>Prorocentrum</taxon>
    </lineage>
</organism>
<reference evidence="2" key="1">
    <citation type="submission" date="2023-10" db="EMBL/GenBank/DDBJ databases">
        <authorList>
            <person name="Chen Y."/>
            <person name="Shah S."/>
            <person name="Dougan E. K."/>
            <person name="Thang M."/>
            <person name="Chan C."/>
        </authorList>
    </citation>
    <scope>NUCLEOTIDE SEQUENCE [LARGE SCALE GENOMIC DNA]</scope>
</reference>
<evidence type="ECO:0000313" key="2">
    <source>
        <dbReference type="EMBL" id="CAK0813161.1"/>
    </source>
</evidence>
<feature type="non-terminal residue" evidence="2">
    <location>
        <position position="1"/>
    </location>
</feature>
<proteinExistence type="predicted"/>
<protein>
    <submittedName>
        <fullName evidence="2">Uncharacterized protein</fullName>
    </submittedName>
</protein>